<feature type="compositionally biased region" description="Basic and acidic residues" evidence="1">
    <location>
        <begin position="92"/>
        <end position="104"/>
    </location>
</feature>
<name>A0AAD5RND1_9PEZI</name>
<dbReference type="EMBL" id="JAKWBI020000194">
    <property type="protein sequence ID" value="KAJ2899557.1"/>
    <property type="molecule type" value="Genomic_DNA"/>
</dbReference>
<dbReference type="AlphaFoldDB" id="A0AAD5RND1"/>
<evidence type="ECO:0000256" key="1">
    <source>
        <dbReference type="SAM" id="MobiDB-lite"/>
    </source>
</evidence>
<dbReference type="Proteomes" id="UP001201980">
    <property type="component" value="Unassembled WGS sequence"/>
</dbReference>
<evidence type="ECO:0000313" key="2">
    <source>
        <dbReference type="EMBL" id="KAJ2899557.1"/>
    </source>
</evidence>
<protein>
    <submittedName>
        <fullName evidence="2">Uncharacterized protein</fullName>
    </submittedName>
</protein>
<reference evidence="2" key="1">
    <citation type="submission" date="2022-07" db="EMBL/GenBank/DDBJ databases">
        <title>Draft genome sequence of Zalerion maritima ATCC 34329, a (micro)plastics degrading marine fungus.</title>
        <authorList>
            <person name="Paco A."/>
            <person name="Goncalves M.F.M."/>
            <person name="Rocha-Santos T.A.P."/>
            <person name="Alves A."/>
        </authorList>
    </citation>
    <scope>NUCLEOTIDE SEQUENCE</scope>
    <source>
        <strain evidence="2">ATCC 34329</strain>
    </source>
</reference>
<proteinExistence type="predicted"/>
<feature type="region of interest" description="Disordered" evidence="1">
    <location>
        <begin position="1"/>
        <end position="104"/>
    </location>
</feature>
<keyword evidence="3" id="KW-1185">Reference proteome</keyword>
<organism evidence="2 3">
    <name type="scientific">Zalerion maritima</name>
    <dbReference type="NCBI Taxonomy" id="339359"/>
    <lineage>
        <taxon>Eukaryota</taxon>
        <taxon>Fungi</taxon>
        <taxon>Dikarya</taxon>
        <taxon>Ascomycota</taxon>
        <taxon>Pezizomycotina</taxon>
        <taxon>Sordariomycetes</taxon>
        <taxon>Lulworthiomycetidae</taxon>
        <taxon>Lulworthiales</taxon>
        <taxon>Lulworthiaceae</taxon>
        <taxon>Zalerion</taxon>
    </lineage>
</organism>
<feature type="compositionally biased region" description="Pro residues" evidence="1">
    <location>
        <begin position="28"/>
        <end position="54"/>
    </location>
</feature>
<evidence type="ECO:0000313" key="3">
    <source>
        <dbReference type="Proteomes" id="UP001201980"/>
    </source>
</evidence>
<sequence>MARQMASGPPLPYRLQYSSPPVNMQQAPQPPPRAQQPPPPSHPGRNGLPPPYTPPESLFSSGTVIMGRQNHGMQVPPRAAHSHSTASDDNLLWDRTHPREDRFT</sequence>
<gene>
    <name evidence="2" type="ORF">MKZ38_002990</name>
</gene>
<comment type="caution">
    <text evidence="2">The sequence shown here is derived from an EMBL/GenBank/DDBJ whole genome shotgun (WGS) entry which is preliminary data.</text>
</comment>
<accession>A0AAD5RND1</accession>